<name>A0ABD0KSM1_9CAEN</name>
<dbReference type="Proteomes" id="UP001519460">
    <property type="component" value="Unassembled WGS sequence"/>
</dbReference>
<dbReference type="AlphaFoldDB" id="A0ABD0KSM1"/>
<accession>A0ABD0KSM1</accession>
<protein>
    <submittedName>
        <fullName evidence="1">Uncharacterized protein</fullName>
    </submittedName>
</protein>
<evidence type="ECO:0000313" key="2">
    <source>
        <dbReference type="Proteomes" id="UP001519460"/>
    </source>
</evidence>
<dbReference type="EMBL" id="JACVVK020000129">
    <property type="protein sequence ID" value="KAK7490214.1"/>
    <property type="molecule type" value="Genomic_DNA"/>
</dbReference>
<evidence type="ECO:0000313" key="1">
    <source>
        <dbReference type="EMBL" id="KAK7490214.1"/>
    </source>
</evidence>
<keyword evidence="2" id="KW-1185">Reference proteome</keyword>
<reference evidence="1 2" key="1">
    <citation type="journal article" date="2023" name="Sci. Data">
        <title>Genome assembly of the Korean intertidal mud-creeper Batillaria attramentaria.</title>
        <authorList>
            <person name="Patra A.K."/>
            <person name="Ho P.T."/>
            <person name="Jun S."/>
            <person name="Lee S.J."/>
            <person name="Kim Y."/>
            <person name="Won Y.J."/>
        </authorList>
    </citation>
    <scope>NUCLEOTIDE SEQUENCE [LARGE SCALE GENOMIC DNA]</scope>
    <source>
        <strain evidence="1">Wonlab-2016</strain>
    </source>
</reference>
<sequence length="105" mass="11813">MQSAARANCEICFLALSAPGRRNRDTAVVRCQAAKRFVPPPVPGLQAAQLQCKLVMSRPVRLLLKTRWHSDGSSVKPAFRRWENSSVVARTESVHVHERVHEIEN</sequence>
<comment type="caution">
    <text evidence="1">The sequence shown here is derived from an EMBL/GenBank/DDBJ whole genome shotgun (WGS) entry which is preliminary data.</text>
</comment>
<proteinExistence type="predicted"/>
<gene>
    <name evidence="1" type="ORF">BaRGS_00018559</name>
</gene>
<organism evidence="1 2">
    <name type="scientific">Batillaria attramentaria</name>
    <dbReference type="NCBI Taxonomy" id="370345"/>
    <lineage>
        <taxon>Eukaryota</taxon>
        <taxon>Metazoa</taxon>
        <taxon>Spiralia</taxon>
        <taxon>Lophotrochozoa</taxon>
        <taxon>Mollusca</taxon>
        <taxon>Gastropoda</taxon>
        <taxon>Caenogastropoda</taxon>
        <taxon>Sorbeoconcha</taxon>
        <taxon>Cerithioidea</taxon>
        <taxon>Batillariidae</taxon>
        <taxon>Batillaria</taxon>
    </lineage>
</organism>